<gene>
    <name evidence="1" type="ORF">Zmor_016928</name>
</gene>
<evidence type="ECO:0000313" key="2">
    <source>
        <dbReference type="Proteomes" id="UP001168821"/>
    </source>
</evidence>
<dbReference type="AlphaFoldDB" id="A0AA38I7I9"/>
<sequence>MGNSRSIKICNETDDDIIHVELKSANTVFIRNIPPLRTIDPHSSREFTVNPYNAMSSFQLIPWNFVQSALRLLRLRRNWCRLLVIFRNSGTDDFQITSKRPTLNVEFTTKSHEVDVTRRKHKKGYKITLRPSTLPQTQNQTAEQLRQEGTQAMTQHRFTEAREKFEEALRTATDENTKRAIKSSLDGLEPAMEKRAEEMHTEGIRFLVEDFYDEALKRFKKSLKLAKKSHTIGDIKSSIEKTKKLKISDEKALRLLQEGEKLVKRKEYDEALRKYMEAAVAATKSQTRDRISANIERIQQM</sequence>
<dbReference type="PANTHER" id="PTHR15544">
    <property type="entry name" value="OSMOSIS RESPONSIVE FACTOR"/>
    <property type="match status" value="1"/>
</dbReference>
<keyword evidence="2" id="KW-1185">Reference proteome</keyword>
<evidence type="ECO:0000313" key="1">
    <source>
        <dbReference type="EMBL" id="KAJ3650850.1"/>
    </source>
</evidence>
<dbReference type="InterPro" id="IPR011990">
    <property type="entry name" value="TPR-like_helical_dom_sf"/>
</dbReference>
<protein>
    <submittedName>
        <fullName evidence="1">Uncharacterized protein</fullName>
    </submittedName>
</protein>
<dbReference type="EMBL" id="JALNTZ010000005">
    <property type="protein sequence ID" value="KAJ3650850.1"/>
    <property type="molecule type" value="Genomic_DNA"/>
</dbReference>
<dbReference type="PANTHER" id="PTHR15544:SF0">
    <property type="entry name" value="TETRATRICOPEPTIDE REPEAT PROTEIN 33"/>
    <property type="match status" value="1"/>
</dbReference>
<accession>A0AA38I7I9</accession>
<dbReference type="InterPro" id="IPR052658">
    <property type="entry name" value="TPR-containing"/>
</dbReference>
<proteinExistence type="predicted"/>
<organism evidence="1 2">
    <name type="scientific">Zophobas morio</name>
    <dbReference type="NCBI Taxonomy" id="2755281"/>
    <lineage>
        <taxon>Eukaryota</taxon>
        <taxon>Metazoa</taxon>
        <taxon>Ecdysozoa</taxon>
        <taxon>Arthropoda</taxon>
        <taxon>Hexapoda</taxon>
        <taxon>Insecta</taxon>
        <taxon>Pterygota</taxon>
        <taxon>Neoptera</taxon>
        <taxon>Endopterygota</taxon>
        <taxon>Coleoptera</taxon>
        <taxon>Polyphaga</taxon>
        <taxon>Cucujiformia</taxon>
        <taxon>Tenebrionidae</taxon>
        <taxon>Zophobas</taxon>
    </lineage>
</organism>
<dbReference type="Proteomes" id="UP001168821">
    <property type="component" value="Unassembled WGS sequence"/>
</dbReference>
<dbReference type="SUPFAM" id="SSF48452">
    <property type="entry name" value="TPR-like"/>
    <property type="match status" value="1"/>
</dbReference>
<reference evidence="1" key="1">
    <citation type="journal article" date="2023" name="G3 (Bethesda)">
        <title>Whole genome assemblies of Zophobas morio and Tenebrio molitor.</title>
        <authorList>
            <person name="Kaur S."/>
            <person name="Stinson S.A."/>
            <person name="diCenzo G.C."/>
        </authorList>
    </citation>
    <scope>NUCLEOTIDE SEQUENCE</scope>
    <source>
        <strain evidence="1">QUZm001</strain>
    </source>
</reference>
<comment type="caution">
    <text evidence="1">The sequence shown here is derived from an EMBL/GenBank/DDBJ whole genome shotgun (WGS) entry which is preliminary data.</text>
</comment>
<dbReference type="Gene3D" id="1.25.40.10">
    <property type="entry name" value="Tetratricopeptide repeat domain"/>
    <property type="match status" value="1"/>
</dbReference>
<name>A0AA38I7I9_9CUCU</name>